<sequence>MSSSFYSFVQSLTNSITSKYEIQGQISTCGLWKIYHGTHRTTQQPVAVFVFEKKSLDISFKRERGASKQDTEQVYELLKKEALSLFYALGKQLGKASSSIHFASCRTRV</sequence>
<accession>A0A1X2GDE5</accession>
<dbReference type="Gene3D" id="3.30.200.20">
    <property type="entry name" value="Phosphorylase Kinase, domain 1"/>
    <property type="match status" value="1"/>
</dbReference>
<proteinExistence type="predicted"/>
<comment type="caution">
    <text evidence="1">The sequence shown here is derived from an EMBL/GenBank/DDBJ whole genome shotgun (WGS) entry which is preliminary data.</text>
</comment>
<name>A0A1X2GDE5_9FUNG</name>
<gene>
    <name evidence="1" type="ORF">DM01DRAFT_22692</name>
</gene>
<reference evidence="1 2" key="1">
    <citation type="submission" date="2016-07" db="EMBL/GenBank/DDBJ databases">
        <title>Pervasive Adenine N6-methylation of Active Genes in Fungi.</title>
        <authorList>
            <consortium name="DOE Joint Genome Institute"/>
            <person name="Mondo S.J."/>
            <person name="Dannebaum R.O."/>
            <person name="Kuo R.C."/>
            <person name="Labutti K."/>
            <person name="Haridas S."/>
            <person name="Kuo A."/>
            <person name="Salamov A."/>
            <person name="Ahrendt S.R."/>
            <person name="Lipzen A."/>
            <person name="Sullivan W."/>
            <person name="Andreopoulos W.B."/>
            <person name="Clum A."/>
            <person name="Lindquist E."/>
            <person name="Daum C."/>
            <person name="Ramamoorthy G.K."/>
            <person name="Gryganskyi A."/>
            <person name="Culley D."/>
            <person name="Magnuson J.K."/>
            <person name="James T.Y."/>
            <person name="O'Malley M.A."/>
            <person name="Stajich J.E."/>
            <person name="Spatafora J.W."/>
            <person name="Visel A."/>
            <person name="Grigoriev I.V."/>
        </authorList>
    </citation>
    <scope>NUCLEOTIDE SEQUENCE [LARGE SCALE GENOMIC DNA]</scope>
    <source>
        <strain evidence="1 2">NRRL 3301</strain>
    </source>
</reference>
<evidence type="ECO:0000313" key="2">
    <source>
        <dbReference type="Proteomes" id="UP000242146"/>
    </source>
</evidence>
<dbReference type="Proteomes" id="UP000242146">
    <property type="component" value="Unassembled WGS sequence"/>
</dbReference>
<organism evidence="1 2">
    <name type="scientific">Hesseltinella vesiculosa</name>
    <dbReference type="NCBI Taxonomy" id="101127"/>
    <lineage>
        <taxon>Eukaryota</taxon>
        <taxon>Fungi</taxon>
        <taxon>Fungi incertae sedis</taxon>
        <taxon>Mucoromycota</taxon>
        <taxon>Mucoromycotina</taxon>
        <taxon>Mucoromycetes</taxon>
        <taxon>Mucorales</taxon>
        <taxon>Cunninghamellaceae</taxon>
        <taxon>Hesseltinella</taxon>
    </lineage>
</organism>
<keyword evidence="2" id="KW-1185">Reference proteome</keyword>
<dbReference type="EMBL" id="MCGT01000021">
    <property type="protein sequence ID" value="ORX51256.1"/>
    <property type="molecule type" value="Genomic_DNA"/>
</dbReference>
<protein>
    <submittedName>
        <fullName evidence="1">Uncharacterized protein</fullName>
    </submittedName>
</protein>
<dbReference type="AlphaFoldDB" id="A0A1X2GDE5"/>
<evidence type="ECO:0000313" key="1">
    <source>
        <dbReference type="EMBL" id="ORX51256.1"/>
    </source>
</evidence>
<dbReference type="OrthoDB" id="79687at2759"/>